<dbReference type="GO" id="GO:0007605">
    <property type="term" value="P:sensory perception of sound"/>
    <property type="evidence" value="ECO:0007669"/>
    <property type="project" value="UniProtKB-KW"/>
</dbReference>
<keyword evidence="7" id="KW-1185">Reference proteome</keyword>
<evidence type="ECO:0000313" key="6">
    <source>
        <dbReference type="EMBL" id="VTJ77989.1"/>
    </source>
</evidence>
<dbReference type="EMBL" id="WJEC01008437">
    <property type="protein sequence ID" value="KAF7462169.1"/>
    <property type="molecule type" value="Genomic_DNA"/>
</dbReference>
<dbReference type="EMBL" id="CABDUW010001023">
    <property type="protein sequence ID" value="VTJ77989.1"/>
    <property type="molecule type" value="Genomic_DNA"/>
</dbReference>
<evidence type="ECO:0000256" key="3">
    <source>
        <dbReference type="ARBA" id="ARBA00022740"/>
    </source>
</evidence>
<dbReference type="InterPro" id="IPR036770">
    <property type="entry name" value="Ankyrin_rpt-contain_sf"/>
</dbReference>
<keyword evidence="3" id="KW-1009">Hearing</keyword>
<organism evidence="6 7">
    <name type="scientific">Marmota monax</name>
    <name type="common">Woodchuck</name>
    <dbReference type="NCBI Taxonomy" id="9995"/>
    <lineage>
        <taxon>Eukaryota</taxon>
        <taxon>Metazoa</taxon>
        <taxon>Chordata</taxon>
        <taxon>Craniata</taxon>
        <taxon>Vertebrata</taxon>
        <taxon>Euteleostomi</taxon>
        <taxon>Mammalia</taxon>
        <taxon>Eutheria</taxon>
        <taxon>Euarchontoglires</taxon>
        <taxon>Glires</taxon>
        <taxon>Rodentia</taxon>
        <taxon>Sciuromorpha</taxon>
        <taxon>Sciuridae</taxon>
        <taxon>Xerinae</taxon>
        <taxon>Marmotini</taxon>
        <taxon>Marmota</taxon>
    </lineage>
</organism>
<evidence type="ECO:0000256" key="4">
    <source>
        <dbReference type="ARBA" id="ARBA00023043"/>
    </source>
</evidence>
<dbReference type="AlphaFoldDB" id="A0A5E4C9W6"/>
<dbReference type="GO" id="GO:0051015">
    <property type="term" value="F:actin filament binding"/>
    <property type="evidence" value="ECO:0007669"/>
    <property type="project" value="TreeGrafter"/>
</dbReference>
<keyword evidence="2" id="KW-0677">Repeat</keyword>
<reference evidence="6 7" key="1">
    <citation type="submission" date="2019-04" db="EMBL/GenBank/DDBJ databases">
        <authorList>
            <person name="Alioto T."/>
            <person name="Alioto T."/>
        </authorList>
    </citation>
    <scope>NUCLEOTIDE SEQUENCE [LARGE SCALE GENOMIC DNA]</scope>
</reference>
<dbReference type="GO" id="GO:0032420">
    <property type="term" value="C:stereocilium"/>
    <property type="evidence" value="ECO:0007669"/>
    <property type="project" value="UniProtKB-SubCell"/>
</dbReference>
<dbReference type="Proteomes" id="UP000662637">
    <property type="component" value="Unassembled WGS sequence"/>
</dbReference>
<dbReference type="Gene3D" id="1.25.40.20">
    <property type="entry name" value="Ankyrin repeat-containing domain"/>
    <property type="match status" value="1"/>
</dbReference>
<reference evidence="5" key="2">
    <citation type="submission" date="2020-08" db="EMBL/GenBank/DDBJ databases">
        <authorList>
            <person name="Shumante A."/>
            <person name="Zimin A.V."/>
            <person name="Puiu D."/>
            <person name="Salzberg S.L."/>
        </authorList>
    </citation>
    <scope>NUCLEOTIDE SEQUENCE</scope>
    <source>
        <strain evidence="5">WC2-LM</strain>
        <tissue evidence="5">Liver</tissue>
    </source>
</reference>
<evidence type="ECO:0000256" key="1">
    <source>
        <dbReference type="ARBA" id="ARBA00004645"/>
    </source>
</evidence>
<dbReference type="GO" id="GO:0051017">
    <property type="term" value="P:actin filament bundle assembly"/>
    <property type="evidence" value="ECO:0007669"/>
    <property type="project" value="TreeGrafter"/>
</dbReference>
<protein>
    <submittedName>
        <fullName evidence="6">Uncharacterized protein</fullName>
    </submittedName>
</protein>
<accession>A0A5E4C9W6</accession>
<name>A0A5E4C9W6_MARMO</name>
<dbReference type="PANTHER" id="PTHR24153">
    <property type="entry name" value="ESPIN"/>
    <property type="match status" value="1"/>
</dbReference>
<evidence type="ECO:0000313" key="5">
    <source>
        <dbReference type="EMBL" id="KAF7462169.1"/>
    </source>
</evidence>
<proteinExistence type="predicted"/>
<dbReference type="InterPro" id="IPR002110">
    <property type="entry name" value="Ankyrin_rpt"/>
</dbReference>
<evidence type="ECO:0000313" key="7">
    <source>
        <dbReference type="Proteomes" id="UP000335636"/>
    </source>
</evidence>
<sequence>MEECTPQRDQSPTQGLHTASTALAPGNLQRCRCLRCSCGQAGPLGPALPTLPVLLCRHTGHLMASGLAWLTGLGSRLSPWGHSGPQLLAGCHWHSGAREAGQHLFPAWCTQGLPSIAAHGDPLQSPEERGGPRGCRPRPLGWLGATAACSPGLCPLWAPALSSGQGSCGARLRAPPAVAVRRAGELAPGAVPAKVPHFLQCCQTLLSHRADPSLRDEDGYTAADLAEYHGHQDCAQYLREMARPVSPWGSVLEAWGVGPRLPTWISLHIPHSPWFCQDRAGTRHSQLGQGL</sequence>
<dbReference type="GO" id="GO:0005737">
    <property type="term" value="C:cytoplasm"/>
    <property type="evidence" value="ECO:0007669"/>
    <property type="project" value="TreeGrafter"/>
</dbReference>
<dbReference type="Proteomes" id="UP000335636">
    <property type="component" value="Unassembled WGS sequence"/>
</dbReference>
<comment type="subcellular location">
    <subcellularLocation>
        <location evidence="1">Cell projection</location>
        <location evidence="1">Stereocilium</location>
    </subcellularLocation>
</comment>
<dbReference type="InterPro" id="IPR052420">
    <property type="entry name" value="Espin/Espin-like"/>
</dbReference>
<evidence type="ECO:0000256" key="2">
    <source>
        <dbReference type="ARBA" id="ARBA00022737"/>
    </source>
</evidence>
<keyword evidence="4" id="KW-0040">ANK repeat</keyword>
<dbReference type="Pfam" id="PF13637">
    <property type="entry name" value="Ank_4"/>
    <property type="match status" value="1"/>
</dbReference>
<gene>
    <name evidence="5" type="ORF">GHT09_013053</name>
    <name evidence="6" type="ORF">MONAX_5E017529</name>
</gene>
<dbReference type="SUPFAM" id="SSF48403">
    <property type="entry name" value="Ankyrin repeat"/>
    <property type="match status" value="1"/>
</dbReference>
<dbReference type="PANTHER" id="PTHR24153:SF0">
    <property type="entry name" value="ESPIN-LIKE PROTEIN"/>
    <property type="match status" value="1"/>
</dbReference>